<evidence type="ECO:0008006" key="3">
    <source>
        <dbReference type="Google" id="ProtNLM"/>
    </source>
</evidence>
<name>A0ABX1TMU0_9GAMM</name>
<sequence length="136" mass="15896">MHADTEDLYKHRTIQFCRLHEDPDQAGSAAAWLRGVAGIHGVQCLSSHALIVVYDLRRITLQRIENALSELGYHLDNSLLCKLKRALFHYAEETQRENLAIAQEGQIPRQEVFINRYQHLTHGCRDPQPEYWREYQ</sequence>
<dbReference type="EMBL" id="SPMZ01000059">
    <property type="protein sequence ID" value="NMQ20711.1"/>
    <property type="molecule type" value="Genomic_DNA"/>
</dbReference>
<dbReference type="Proteomes" id="UP000760480">
    <property type="component" value="Unassembled WGS sequence"/>
</dbReference>
<comment type="caution">
    <text evidence="1">The sequence shown here is derived from an EMBL/GenBank/DDBJ whole genome shotgun (WGS) entry which is preliminary data.</text>
</comment>
<keyword evidence="2" id="KW-1185">Reference proteome</keyword>
<organism evidence="1 2">
    <name type="scientific">Candidatus Competibacter phosphatis</name>
    <dbReference type="NCBI Taxonomy" id="221280"/>
    <lineage>
        <taxon>Bacteria</taxon>
        <taxon>Pseudomonadati</taxon>
        <taxon>Pseudomonadota</taxon>
        <taxon>Gammaproteobacteria</taxon>
        <taxon>Candidatus Competibacteraceae</taxon>
        <taxon>Candidatus Competibacter</taxon>
    </lineage>
</organism>
<proteinExistence type="predicted"/>
<reference evidence="1 2" key="1">
    <citation type="submission" date="2019-03" db="EMBL/GenBank/DDBJ databases">
        <title>Metabolic reconstructions from genomes of highly enriched 'Candidatus Accumulibacter' and 'Candidatus Competibacter' bioreactor populations.</title>
        <authorList>
            <person name="Annavajhala M.K."/>
            <person name="Welles L."/>
            <person name="Abbas B."/>
            <person name="Sorokin D."/>
            <person name="Park H."/>
            <person name="Van Loosdrecht M."/>
            <person name="Chandran K."/>
        </authorList>
    </citation>
    <scope>NUCLEOTIDE SEQUENCE [LARGE SCALE GENOMIC DNA]</scope>
    <source>
        <strain evidence="1 2">SBR_G</strain>
    </source>
</reference>
<protein>
    <recommendedName>
        <fullName evidence="3">HMA domain-containing protein</fullName>
    </recommendedName>
</protein>
<accession>A0ABX1TMU0</accession>
<gene>
    <name evidence="1" type="ORF">E4P82_16835</name>
</gene>
<evidence type="ECO:0000313" key="2">
    <source>
        <dbReference type="Proteomes" id="UP000760480"/>
    </source>
</evidence>
<evidence type="ECO:0000313" key="1">
    <source>
        <dbReference type="EMBL" id="NMQ20711.1"/>
    </source>
</evidence>
<dbReference type="RefSeq" id="WP_169249980.1">
    <property type="nucleotide sequence ID" value="NZ_SPMZ01000059.1"/>
</dbReference>